<dbReference type="Pfam" id="PF00155">
    <property type="entry name" value="Aminotran_1_2"/>
    <property type="match status" value="1"/>
</dbReference>
<dbReference type="GO" id="GO:0006533">
    <property type="term" value="P:L-aspartate catabolic process"/>
    <property type="evidence" value="ECO:0007669"/>
    <property type="project" value="TreeGrafter"/>
</dbReference>
<name>A0A260ZBB8_CAERE</name>
<dbReference type="InterPro" id="IPR015424">
    <property type="entry name" value="PyrdxlP-dep_Trfase"/>
</dbReference>
<dbReference type="GO" id="GO:0005739">
    <property type="term" value="C:mitochondrion"/>
    <property type="evidence" value="ECO:0007669"/>
    <property type="project" value="TreeGrafter"/>
</dbReference>
<dbReference type="InterPro" id="IPR015422">
    <property type="entry name" value="PyrdxlP-dep_Trfase_small"/>
</dbReference>
<accession>A0A260ZBB8</accession>
<dbReference type="SUPFAM" id="SSF53383">
    <property type="entry name" value="PLP-dependent transferases"/>
    <property type="match status" value="1"/>
</dbReference>
<dbReference type="InterPro" id="IPR004839">
    <property type="entry name" value="Aminotransferase_I/II_large"/>
</dbReference>
<dbReference type="Gene3D" id="3.90.1150.10">
    <property type="entry name" value="Aspartate Aminotransferase, domain 1"/>
    <property type="match status" value="1"/>
</dbReference>
<dbReference type="OMA" id="MQAVSVK"/>
<dbReference type="EMBL" id="NMWX01000195">
    <property type="protein sequence ID" value="OZF82981.1"/>
    <property type="molecule type" value="Genomic_DNA"/>
</dbReference>
<evidence type="ECO:0000313" key="1">
    <source>
        <dbReference type="EMBL" id="OZF82981.1"/>
    </source>
</evidence>
<gene>
    <name evidence="1" type="ORF">FL82_16321</name>
</gene>
<feature type="non-terminal residue" evidence="1">
    <location>
        <position position="1"/>
    </location>
</feature>
<dbReference type="PROSITE" id="PS00105">
    <property type="entry name" value="AA_TRANSFER_CLASS_1"/>
    <property type="match status" value="1"/>
</dbReference>
<dbReference type="KEGG" id="crq:GCK72_001214"/>
<dbReference type="Proteomes" id="UP000216624">
    <property type="component" value="Unassembled WGS sequence"/>
</dbReference>
<dbReference type="CTD" id="9801324"/>
<reference evidence="1" key="1">
    <citation type="submission" date="2017-08" db="EMBL/GenBank/DDBJ databases">
        <authorList>
            <person name="de Groot N.N."/>
        </authorList>
    </citation>
    <scope>NUCLEOTIDE SEQUENCE [LARGE SCALE GENOMIC DNA]</scope>
    <source>
        <strain evidence="1">PX439</strain>
    </source>
</reference>
<sequence>MNSNTFTCFFLLRFVTTLCKRRVCQLQPYLSIIVFRCLIYSLVFFLSISNSREMLAFFRRYMSSQAHPTSLPWFKNVPSAPADPILGVTEAFKKDTNPNKINLGVGAYRDDQGKPFVLRAVREAEQQIVDARLDKEYSTITGVPEFSPLAAKLAFGENSEVIRDGRVFTTQSISGTGALRIGGQFVEKFIQSKTLYYPTPTWANHLPVFRNSGLTILPYRYYNKSTLGFDAAGALEDISRMPEGSVILLHACAHNPTGVDPTKDQWKELSRVLKDRKILPFFDMAYQGFASGDVDDDAFALRYFIEQGHNVLVAQSFAKNMGLYGERVGALSIVCDSAEEVSRVGSQMKIIIRPMISMPPLHGARIASRILNDPSLKQSWLEDVKLMADRIKSMRAALKEGLKAEGSIRDWEHITNQIGMFCFTGITEEQVQKLIKNHSVYLTNDGRISISGINTGNVGYLAKALHDVTK</sequence>
<proteinExistence type="predicted"/>
<dbReference type="InterPro" id="IPR015421">
    <property type="entry name" value="PyrdxlP-dep_Trfase_major"/>
</dbReference>
<dbReference type="PANTHER" id="PTHR11879">
    <property type="entry name" value="ASPARTATE AMINOTRANSFERASE"/>
    <property type="match status" value="1"/>
</dbReference>
<dbReference type="PANTHER" id="PTHR11879:SF4">
    <property type="entry name" value="ASPARTATE AMINOTRANSFERASE"/>
    <property type="match status" value="1"/>
</dbReference>
<dbReference type="CDD" id="cd00609">
    <property type="entry name" value="AAT_like"/>
    <property type="match status" value="1"/>
</dbReference>
<dbReference type="eggNOG" id="KOG1411">
    <property type="taxonomic scope" value="Eukaryota"/>
</dbReference>
<dbReference type="GO" id="GO:0004069">
    <property type="term" value="F:L-aspartate:2-oxoglutarate aminotransferase activity"/>
    <property type="evidence" value="ECO:0007669"/>
    <property type="project" value="UniProtKB-EC"/>
</dbReference>
<dbReference type="InterPro" id="IPR000796">
    <property type="entry name" value="Asp_trans"/>
</dbReference>
<dbReference type="GO" id="GO:0030170">
    <property type="term" value="F:pyridoxal phosphate binding"/>
    <property type="evidence" value="ECO:0007669"/>
    <property type="project" value="InterPro"/>
</dbReference>
<dbReference type="OrthoDB" id="6752799at2759"/>
<dbReference type="Gene3D" id="3.40.640.10">
    <property type="entry name" value="Type I PLP-dependent aspartate aminotransferase-like (Major domain)"/>
    <property type="match status" value="1"/>
</dbReference>
<organism evidence="1 2">
    <name type="scientific">Caenorhabditis remanei</name>
    <name type="common">Caenorhabditis vulgaris</name>
    <dbReference type="NCBI Taxonomy" id="31234"/>
    <lineage>
        <taxon>Eukaryota</taxon>
        <taxon>Metazoa</taxon>
        <taxon>Ecdysozoa</taxon>
        <taxon>Nematoda</taxon>
        <taxon>Chromadorea</taxon>
        <taxon>Rhabditida</taxon>
        <taxon>Rhabditina</taxon>
        <taxon>Rhabditomorpha</taxon>
        <taxon>Rhabditoidea</taxon>
        <taxon>Rhabditidae</taxon>
        <taxon>Peloderinae</taxon>
        <taxon>Caenorhabditis</taxon>
    </lineage>
</organism>
<protein>
    <submittedName>
        <fullName evidence="1">Uncharacterized protein</fullName>
    </submittedName>
</protein>
<dbReference type="InterPro" id="IPR004838">
    <property type="entry name" value="NHTrfase_class1_PyrdxlP-BS"/>
</dbReference>
<evidence type="ECO:0000313" key="2">
    <source>
        <dbReference type="Proteomes" id="UP000216624"/>
    </source>
</evidence>
<comment type="caution">
    <text evidence="1">The sequence shown here is derived from an EMBL/GenBank/DDBJ whole genome shotgun (WGS) entry which is preliminary data.</text>
</comment>
<dbReference type="NCBIfam" id="NF006719">
    <property type="entry name" value="PRK09257.1"/>
    <property type="match status" value="1"/>
</dbReference>
<dbReference type="HOGENOM" id="CLU_032440_1_2_1"/>
<keyword evidence="2" id="KW-1185">Reference proteome</keyword>
<dbReference type="STRING" id="31234.E3LXN7"/>
<dbReference type="PRINTS" id="PR00799">
    <property type="entry name" value="TRANSAMINASE"/>
</dbReference>